<feature type="binding site" evidence="9">
    <location>
        <position position="121"/>
    </location>
    <ligand>
        <name>NADPH</name>
        <dbReference type="ChEBI" id="CHEBI:57783"/>
    </ligand>
</feature>
<feature type="binding site" evidence="9">
    <location>
        <position position="38"/>
    </location>
    <ligand>
        <name>NADPH</name>
        <dbReference type="ChEBI" id="CHEBI:57783"/>
    </ligand>
</feature>
<dbReference type="SUPFAM" id="SSF69055">
    <property type="entry name" value="1-deoxy-D-xylulose-5-phosphate reductoisomerase, C-terminal domain"/>
    <property type="match status" value="1"/>
</dbReference>
<dbReference type="Pfam" id="PF02670">
    <property type="entry name" value="DXP_reductoisom"/>
    <property type="match status" value="1"/>
</dbReference>
<feature type="binding site" evidence="9">
    <location>
        <position position="218"/>
    </location>
    <ligand>
        <name>Mn(2+)</name>
        <dbReference type="ChEBI" id="CHEBI:29035"/>
    </ligand>
</feature>
<feature type="binding site" evidence="9">
    <location>
        <position position="13"/>
    </location>
    <ligand>
        <name>NADPH</name>
        <dbReference type="ChEBI" id="CHEBI:57783"/>
    </ligand>
</feature>
<feature type="binding site" evidence="9">
    <location>
        <position position="149"/>
    </location>
    <ligand>
        <name>Mn(2+)</name>
        <dbReference type="ChEBI" id="CHEBI:29035"/>
    </ligand>
</feature>
<dbReference type="GO" id="GO:0030604">
    <property type="term" value="F:1-deoxy-D-xylulose-5-phosphate reductoisomerase activity"/>
    <property type="evidence" value="ECO:0007669"/>
    <property type="project" value="UniProtKB-EC"/>
</dbReference>
<dbReference type="PIRSF" id="PIRSF006205">
    <property type="entry name" value="Dxp_reductismrs"/>
    <property type="match status" value="1"/>
</dbReference>
<feature type="domain" description="1-deoxy-D-xylulose 5-phosphate reductoisomerase N-terminal" evidence="10">
    <location>
        <begin position="4"/>
        <end position="129"/>
    </location>
</feature>
<feature type="binding site" evidence="9">
    <location>
        <position position="36"/>
    </location>
    <ligand>
        <name>NADPH</name>
        <dbReference type="ChEBI" id="CHEBI:57783"/>
    </ligand>
</feature>
<feature type="binding site" evidence="9">
    <location>
        <position position="173"/>
    </location>
    <ligand>
        <name>1-deoxy-D-xylulose 5-phosphate</name>
        <dbReference type="ChEBI" id="CHEBI:57792"/>
    </ligand>
</feature>
<feature type="binding site" evidence="9">
    <location>
        <position position="11"/>
    </location>
    <ligand>
        <name>NADPH</name>
        <dbReference type="ChEBI" id="CHEBI:57783"/>
    </ligand>
</feature>
<comment type="pathway">
    <text evidence="1 9">Isoprenoid biosynthesis; isopentenyl diphosphate biosynthesis via DXP pathway; isopentenyl diphosphate from 1-deoxy-D-xylulose 5-phosphate: step 1/6.</text>
</comment>
<feature type="binding site" evidence="9">
    <location>
        <position position="202"/>
    </location>
    <ligand>
        <name>NADPH</name>
        <dbReference type="ChEBI" id="CHEBI:57783"/>
    </ligand>
</feature>
<feature type="domain" description="1-deoxy-D-xylulose 5-phosphate reductoisomerase C-terminal" evidence="11">
    <location>
        <begin position="143"/>
        <end position="226"/>
    </location>
</feature>
<accession>A0ABW5Q8S8</accession>
<keyword evidence="14" id="KW-1185">Reference proteome</keyword>
<dbReference type="SUPFAM" id="SSF55347">
    <property type="entry name" value="Glyceraldehyde-3-phosphate dehydrogenase-like, C-terminal domain"/>
    <property type="match status" value="1"/>
</dbReference>
<dbReference type="SUPFAM" id="SSF51735">
    <property type="entry name" value="NAD(P)-binding Rossmann-fold domains"/>
    <property type="match status" value="1"/>
</dbReference>
<evidence type="ECO:0000256" key="3">
    <source>
        <dbReference type="ARBA" id="ARBA00022723"/>
    </source>
</evidence>
<comment type="function">
    <text evidence="9">Catalyzes the NADPH-dependent rearrangement and reduction of 1-deoxy-D-xylulose-5-phosphate (DXP) to 2-C-methyl-D-erythritol 4-phosphate (MEP).</text>
</comment>
<evidence type="ECO:0000313" key="14">
    <source>
        <dbReference type="Proteomes" id="UP001597452"/>
    </source>
</evidence>
<evidence type="ECO:0000256" key="2">
    <source>
        <dbReference type="ARBA" id="ARBA00006825"/>
    </source>
</evidence>
<feature type="binding site" evidence="9">
    <location>
        <position position="12"/>
    </location>
    <ligand>
        <name>NADPH</name>
        <dbReference type="ChEBI" id="CHEBI:57783"/>
    </ligand>
</feature>
<evidence type="ECO:0000256" key="4">
    <source>
        <dbReference type="ARBA" id="ARBA00022857"/>
    </source>
</evidence>
<evidence type="ECO:0000256" key="6">
    <source>
        <dbReference type="ARBA" id="ARBA00023211"/>
    </source>
</evidence>
<evidence type="ECO:0000256" key="8">
    <source>
        <dbReference type="ARBA" id="ARBA00048543"/>
    </source>
</evidence>
<keyword evidence="4 9" id="KW-0521">NADP</keyword>
<evidence type="ECO:0000256" key="5">
    <source>
        <dbReference type="ARBA" id="ARBA00023002"/>
    </source>
</evidence>
<feature type="binding site" evidence="9">
    <location>
        <position position="149"/>
    </location>
    <ligand>
        <name>1-deoxy-D-xylulose 5-phosphate</name>
        <dbReference type="ChEBI" id="CHEBI:57792"/>
    </ligand>
</feature>
<feature type="binding site" evidence="9">
    <location>
        <position position="123"/>
    </location>
    <ligand>
        <name>NADPH</name>
        <dbReference type="ChEBI" id="CHEBI:57783"/>
    </ligand>
</feature>
<dbReference type="EMBL" id="JBHUMZ010000016">
    <property type="protein sequence ID" value="MFD2638308.1"/>
    <property type="molecule type" value="Genomic_DNA"/>
</dbReference>
<feature type="binding site" evidence="9">
    <location>
        <position position="218"/>
    </location>
    <ligand>
        <name>1-deoxy-D-xylulose 5-phosphate</name>
        <dbReference type="ChEBI" id="CHEBI:57792"/>
    </ligand>
</feature>
<sequence length="384" mass="43035">MKKVTLLGGTGSIGLQTIDLIQTHPEQFQLVAFAFGTNVEKALPVIEQLKPKYIVVQNRETFTKLSNKISYSPVIKYGMEALNEVVSLPEVDLVVNAVLGSVGLEPTLEAIRAKKQIAFANKETLVTAGHIVMKEAKQHNVELLPVDSEHAAIHQCLKAENRSEVKRIILTASGGSFRNQTREELVGVTKNDALKHPNWSMGAKITIDSATMMNKGLEVIEAHWLFDTPYDNLDVILHNESVIHSMVEFVDQSVMAQLGTPDMRIPIQYALTYPERAKYNLSEPLDLVKIGRLNFREMSFERFPCLRMAYEAGRVGGSLPTVLNAANEEAVKLFLDDQITFLEIEKLIERELESHSVIHNPDLDSILELDQEIRNRVSNAVLKR</sequence>
<dbReference type="NCBIfam" id="NF009114">
    <property type="entry name" value="PRK12464.1"/>
    <property type="match status" value="1"/>
</dbReference>
<keyword evidence="6 9" id="KW-0464">Manganese</keyword>
<dbReference type="Pfam" id="PF13288">
    <property type="entry name" value="DXPR_C"/>
    <property type="match status" value="1"/>
</dbReference>
<dbReference type="InterPro" id="IPR036291">
    <property type="entry name" value="NAD(P)-bd_dom_sf"/>
</dbReference>
<feature type="domain" description="DXP reductoisomerase C-terminal" evidence="12">
    <location>
        <begin position="258"/>
        <end position="375"/>
    </location>
</feature>
<dbReference type="NCBIfam" id="TIGR00243">
    <property type="entry name" value="Dxr"/>
    <property type="match status" value="1"/>
</dbReference>
<evidence type="ECO:0000259" key="11">
    <source>
        <dbReference type="Pfam" id="PF08436"/>
    </source>
</evidence>
<dbReference type="PANTHER" id="PTHR30525:SF0">
    <property type="entry name" value="1-DEOXY-D-XYLULOSE 5-PHOSPHATE REDUCTOISOMERASE, CHLOROPLASTIC"/>
    <property type="match status" value="1"/>
</dbReference>
<dbReference type="InterPro" id="IPR003821">
    <property type="entry name" value="DXP_reductoisomerase"/>
</dbReference>
<gene>
    <name evidence="9 13" type="primary">dxr</name>
    <name evidence="13" type="ORF">ACFSW4_05485</name>
</gene>
<dbReference type="Gene3D" id="1.10.1740.10">
    <property type="match status" value="1"/>
</dbReference>
<feature type="binding site" evidence="9">
    <location>
        <position position="214"/>
    </location>
    <ligand>
        <name>1-deoxy-D-xylulose 5-phosphate</name>
        <dbReference type="ChEBI" id="CHEBI:57792"/>
    </ligand>
</feature>
<evidence type="ECO:0000256" key="1">
    <source>
        <dbReference type="ARBA" id="ARBA00005094"/>
    </source>
</evidence>
<dbReference type="HAMAP" id="MF_00183">
    <property type="entry name" value="DXP_reductoisom"/>
    <property type="match status" value="1"/>
</dbReference>
<comment type="catalytic activity">
    <reaction evidence="8">
        <text>2-C-methyl-D-erythritol 4-phosphate + NADP(+) = 1-deoxy-D-xylulose 5-phosphate + NADPH + H(+)</text>
        <dbReference type="Rhea" id="RHEA:13717"/>
        <dbReference type="ChEBI" id="CHEBI:15378"/>
        <dbReference type="ChEBI" id="CHEBI:57783"/>
        <dbReference type="ChEBI" id="CHEBI:57792"/>
        <dbReference type="ChEBI" id="CHEBI:58262"/>
        <dbReference type="ChEBI" id="CHEBI:58349"/>
        <dbReference type="EC" id="1.1.1.267"/>
    </reaction>
    <physiologicalReaction direction="right-to-left" evidence="8">
        <dbReference type="Rhea" id="RHEA:13719"/>
    </physiologicalReaction>
</comment>
<dbReference type="PANTHER" id="PTHR30525">
    <property type="entry name" value="1-DEOXY-D-XYLULOSE 5-PHOSPHATE REDUCTOISOMERASE"/>
    <property type="match status" value="1"/>
</dbReference>
<protein>
    <recommendedName>
        <fullName evidence="9">1-deoxy-D-xylulose 5-phosphate reductoisomerase</fullName>
        <shortName evidence="9">DXP reductoisomerase</shortName>
        <ecNumber evidence="9">1.1.1.267</ecNumber>
    </recommendedName>
    <alternativeName>
        <fullName evidence="9">1-deoxyxylulose-5-phosphate reductoisomerase</fullName>
    </alternativeName>
    <alternativeName>
        <fullName evidence="9">2-C-methyl-D-erythritol 4-phosphate synthase</fullName>
    </alternativeName>
</protein>
<dbReference type="InterPro" id="IPR026877">
    <property type="entry name" value="DXPR_C"/>
</dbReference>
<feature type="binding site" evidence="9">
    <location>
        <position position="122"/>
    </location>
    <ligand>
        <name>1-deoxy-D-xylulose 5-phosphate</name>
        <dbReference type="ChEBI" id="CHEBI:57792"/>
    </ligand>
</feature>
<dbReference type="InterPro" id="IPR013644">
    <property type="entry name" value="DXP_reductoisomerase_C"/>
</dbReference>
<comment type="cofactor">
    <cofactor evidence="9">
        <name>Mg(2+)</name>
        <dbReference type="ChEBI" id="CHEBI:18420"/>
    </cofactor>
    <cofactor evidence="9">
        <name>Mn(2+)</name>
        <dbReference type="ChEBI" id="CHEBI:29035"/>
    </cofactor>
</comment>
<feature type="binding site" evidence="9">
    <location>
        <position position="209"/>
    </location>
    <ligand>
        <name>1-deoxy-D-xylulose 5-phosphate</name>
        <dbReference type="ChEBI" id="CHEBI:57792"/>
    </ligand>
</feature>
<reference evidence="14" key="1">
    <citation type="journal article" date="2019" name="Int. J. Syst. Evol. Microbiol.">
        <title>The Global Catalogue of Microorganisms (GCM) 10K type strain sequencing project: providing services to taxonomists for standard genome sequencing and annotation.</title>
        <authorList>
            <consortium name="The Broad Institute Genomics Platform"/>
            <consortium name="The Broad Institute Genome Sequencing Center for Infectious Disease"/>
            <person name="Wu L."/>
            <person name="Ma J."/>
        </authorList>
    </citation>
    <scope>NUCLEOTIDE SEQUENCE [LARGE SCALE GENOMIC DNA]</scope>
    <source>
        <strain evidence="14">TISTR 1571</strain>
    </source>
</reference>
<proteinExistence type="inferred from homology"/>
<dbReference type="Proteomes" id="UP001597452">
    <property type="component" value="Unassembled WGS sequence"/>
</dbReference>
<feature type="binding site" evidence="9">
    <location>
        <position position="147"/>
    </location>
    <ligand>
        <name>Mn(2+)</name>
        <dbReference type="ChEBI" id="CHEBI:29035"/>
    </ligand>
</feature>
<evidence type="ECO:0000256" key="7">
    <source>
        <dbReference type="ARBA" id="ARBA00023229"/>
    </source>
</evidence>
<name>A0ABW5Q8S8_9BACI</name>
<keyword evidence="7 9" id="KW-0414">Isoprene biosynthesis</keyword>
<feature type="binding site" evidence="9">
    <location>
        <position position="196"/>
    </location>
    <ligand>
        <name>1-deoxy-D-xylulose 5-phosphate</name>
        <dbReference type="ChEBI" id="CHEBI:57792"/>
    </ligand>
</feature>
<dbReference type="Pfam" id="PF08436">
    <property type="entry name" value="DXP_redisom_C"/>
    <property type="match status" value="1"/>
</dbReference>
<keyword evidence="5 9" id="KW-0560">Oxidoreductase</keyword>
<dbReference type="InterPro" id="IPR036169">
    <property type="entry name" value="DXPR_C_sf"/>
</dbReference>
<dbReference type="RefSeq" id="WP_054751467.1">
    <property type="nucleotide sequence ID" value="NZ_JBHUMZ010000016.1"/>
</dbReference>
<evidence type="ECO:0000259" key="12">
    <source>
        <dbReference type="Pfam" id="PF13288"/>
    </source>
</evidence>
<organism evidence="13 14">
    <name type="scientific">Piscibacillus salipiscarius</name>
    <dbReference type="NCBI Taxonomy" id="299480"/>
    <lineage>
        <taxon>Bacteria</taxon>
        <taxon>Bacillati</taxon>
        <taxon>Bacillota</taxon>
        <taxon>Bacilli</taxon>
        <taxon>Bacillales</taxon>
        <taxon>Bacillaceae</taxon>
        <taxon>Piscibacillus</taxon>
    </lineage>
</organism>
<dbReference type="EC" id="1.1.1.267" evidence="9"/>
<feature type="binding site" evidence="9">
    <location>
        <position position="215"/>
    </location>
    <ligand>
        <name>1-deoxy-D-xylulose 5-phosphate</name>
        <dbReference type="ChEBI" id="CHEBI:57792"/>
    </ligand>
</feature>
<comment type="similarity">
    <text evidence="2 9">Belongs to the DXR family.</text>
</comment>
<evidence type="ECO:0000259" key="10">
    <source>
        <dbReference type="Pfam" id="PF02670"/>
    </source>
</evidence>
<keyword evidence="9" id="KW-0460">Magnesium</keyword>
<dbReference type="InterPro" id="IPR013512">
    <property type="entry name" value="DXP_reductoisomerase_N"/>
</dbReference>
<feature type="binding site" evidence="9">
    <location>
        <position position="10"/>
    </location>
    <ligand>
        <name>NADPH</name>
        <dbReference type="ChEBI" id="CHEBI:57783"/>
    </ligand>
</feature>
<keyword evidence="3 9" id="KW-0479">Metal-binding</keyword>
<comment type="caution">
    <text evidence="13">The sequence shown here is derived from an EMBL/GenBank/DDBJ whole genome shotgun (WGS) entry which is preliminary data.</text>
</comment>
<evidence type="ECO:0000313" key="13">
    <source>
        <dbReference type="EMBL" id="MFD2638308.1"/>
    </source>
</evidence>
<comment type="caution">
    <text evidence="9">Lacks conserved residue(s) required for the propagation of feature annotation.</text>
</comment>
<feature type="binding site" evidence="9">
    <location>
        <position position="148"/>
    </location>
    <ligand>
        <name>1-deoxy-D-xylulose 5-phosphate</name>
        <dbReference type="ChEBI" id="CHEBI:57792"/>
    </ligand>
</feature>
<dbReference type="Gene3D" id="3.40.50.720">
    <property type="entry name" value="NAD(P)-binding Rossmann-like Domain"/>
    <property type="match status" value="1"/>
</dbReference>
<evidence type="ECO:0000256" key="9">
    <source>
        <dbReference type="HAMAP-Rule" id="MF_00183"/>
    </source>
</evidence>